<keyword evidence="8 9" id="KW-0807">Transducer</keyword>
<evidence type="ECO:0000256" key="4">
    <source>
        <dbReference type="ARBA" id="ARBA00022989"/>
    </source>
</evidence>
<feature type="transmembrane region" description="Helical" evidence="10">
    <location>
        <begin position="12"/>
        <end position="41"/>
    </location>
</feature>
<feature type="transmembrane region" description="Helical" evidence="10">
    <location>
        <begin position="53"/>
        <end position="77"/>
    </location>
</feature>
<dbReference type="PANTHER" id="PTHR24247:SF195">
    <property type="entry name" value="G-PROTEIN COUPLED RECEPTORS FAMILY 1 PROFILE DOMAIN-CONTAINING PROTEIN"/>
    <property type="match status" value="1"/>
</dbReference>
<feature type="transmembrane region" description="Helical" evidence="10">
    <location>
        <begin position="177"/>
        <end position="207"/>
    </location>
</feature>
<keyword evidence="7 9" id="KW-0675">Receptor</keyword>
<dbReference type="PROSITE" id="PS00237">
    <property type="entry name" value="G_PROTEIN_RECEP_F1_1"/>
    <property type="match status" value="1"/>
</dbReference>
<sequence>MTITNTSNSSSIIISISIGLCLSLIAFITAFGNIIVLLAFYCDKKLRTINDFFILNMAIADFLVGFFCIPFYIPFSITQSWPFGRLFCKIWVTIDDVATMASVINIVAITINRYWSIAYPISYRKYVKQHFVYVVMGAVWCLSFINFAPGIWLISLFNNNRNNITHNDCSGDYNHSFIYMLIAQFNYFIWPFIVLCVLNMLIMLNIWKRSRKMNHRMSFSQSIKSKEQNIGSSPLVISKDTEDDQHLSILSKNKINSIERCPSRIVKEENENIDQFIFIQLSSPNKNLPDLFNQNNQSSNNRHHTITYLSPIIQNKSSTIKNSSVNYCHYRNKNDLIETCESSPMVYSSRKCANANFSHSHNYRRDSFFESRIESETEVSRPIKNQLSPPNNNKFKKYHRCDSKIVRDRKVARSLFILVFVFLIFLFPYVICAITSTAGVNISKIILDISFWLLWLNSTCNPFLYPFIQIKYRNAYLKLFQSCSKHLTFSRSNHSF</sequence>
<evidence type="ECO:0000256" key="1">
    <source>
        <dbReference type="ARBA" id="ARBA00004651"/>
    </source>
</evidence>
<organism evidence="12 13">
    <name type="scientific">Rotaria sordida</name>
    <dbReference type="NCBI Taxonomy" id="392033"/>
    <lineage>
        <taxon>Eukaryota</taxon>
        <taxon>Metazoa</taxon>
        <taxon>Spiralia</taxon>
        <taxon>Gnathifera</taxon>
        <taxon>Rotifera</taxon>
        <taxon>Eurotatoria</taxon>
        <taxon>Bdelloidea</taxon>
        <taxon>Philodinida</taxon>
        <taxon>Philodinidae</taxon>
        <taxon>Rotaria</taxon>
    </lineage>
</organism>
<evidence type="ECO:0000256" key="2">
    <source>
        <dbReference type="ARBA" id="ARBA00022475"/>
    </source>
</evidence>
<feature type="transmembrane region" description="Helical" evidence="10">
    <location>
        <begin position="131"/>
        <end position="157"/>
    </location>
</feature>
<evidence type="ECO:0000313" key="13">
    <source>
        <dbReference type="Proteomes" id="UP000663864"/>
    </source>
</evidence>
<comment type="similarity">
    <text evidence="9">Belongs to the G-protein coupled receptor 1 family.</text>
</comment>
<dbReference type="GO" id="GO:0030425">
    <property type="term" value="C:dendrite"/>
    <property type="evidence" value="ECO:0007669"/>
    <property type="project" value="TreeGrafter"/>
</dbReference>
<feature type="domain" description="G-protein coupled receptors family 1 profile" evidence="11">
    <location>
        <begin position="32"/>
        <end position="465"/>
    </location>
</feature>
<dbReference type="GO" id="GO:0005886">
    <property type="term" value="C:plasma membrane"/>
    <property type="evidence" value="ECO:0007669"/>
    <property type="project" value="UniProtKB-SubCell"/>
</dbReference>
<dbReference type="AlphaFoldDB" id="A0A814T6R7"/>
<dbReference type="Gene3D" id="1.20.1070.10">
    <property type="entry name" value="Rhodopsin 7-helix transmembrane proteins"/>
    <property type="match status" value="2"/>
</dbReference>
<evidence type="ECO:0000313" key="12">
    <source>
        <dbReference type="EMBL" id="CAF1156733.1"/>
    </source>
</evidence>
<feature type="transmembrane region" description="Helical" evidence="10">
    <location>
        <begin position="415"/>
        <end position="437"/>
    </location>
</feature>
<dbReference type="GO" id="GO:0007187">
    <property type="term" value="P:G protein-coupled receptor signaling pathway, coupled to cyclic nucleotide second messenger"/>
    <property type="evidence" value="ECO:0007669"/>
    <property type="project" value="TreeGrafter"/>
</dbReference>
<comment type="subcellular location">
    <subcellularLocation>
        <location evidence="1">Cell membrane</location>
        <topology evidence="1">Multi-pass membrane protein</topology>
    </subcellularLocation>
</comment>
<dbReference type="GO" id="GO:0016907">
    <property type="term" value="F:G protein-coupled acetylcholine receptor activity"/>
    <property type="evidence" value="ECO:0007669"/>
    <property type="project" value="TreeGrafter"/>
</dbReference>
<dbReference type="InterPro" id="IPR017452">
    <property type="entry name" value="GPCR_Rhodpsn_7TM"/>
</dbReference>
<dbReference type="Pfam" id="PF00001">
    <property type="entry name" value="7tm_1"/>
    <property type="match status" value="1"/>
</dbReference>
<dbReference type="InterPro" id="IPR000276">
    <property type="entry name" value="GPCR_Rhodpsn"/>
</dbReference>
<feature type="transmembrane region" description="Helical" evidence="10">
    <location>
        <begin position="97"/>
        <end position="119"/>
    </location>
</feature>
<dbReference type="Proteomes" id="UP000663864">
    <property type="component" value="Unassembled WGS sequence"/>
</dbReference>
<comment type="caution">
    <text evidence="12">The sequence shown here is derived from an EMBL/GenBank/DDBJ whole genome shotgun (WGS) entry which is preliminary data.</text>
</comment>
<keyword evidence="2" id="KW-1003">Cell membrane</keyword>
<evidence type="ECO:0000256" key="5">
    <source>
        <dbReference type="ARBA" id="ARBA00023040"/>
    </source>
</evidence>
<evidence type="ECO:0000256" key="10">
    <source>
        <dbReference type="SAM" id="Phobius"/>
    </source>
</evidence>
<evidence type="ECO:0000256" key="3">
    <source>
        <dbReference type="ARBA" id="ARBA00022692"/>
    </source>
</evidence>
<dbReference type="EMBL" id="CAJNOT010001165">
    <property type="protein sequence ID" value="CAF1156733.1"/>
    <property type="molecule type" value="Genomic_DNA"/>
</dbReference>
<dbReference type="GO" id="GO:0004993">
    <property type="term" value="F:G protein-coupled serotonin receptor activity"/>
    <property type="evidence" value="ECO:0007669"/>
    <property type="project" value="TreeGrafter"/>
</dbReference>
<evidence type="ECO:0000256" key="8">
    <source>
        <dbReference type="ARBA" id="ARBA00023224"/>
    </source>
</evidence>
<name>A0A814T6R7_9BILA</name>
<evidence type="ECO:0000259" key="11">
    <source>
        <dbReference type="PROSITE" id="PS50262"/>
    </source>
</evidence>
<dbReference type="SMART" id="SM01381">
    <property type="entry name" value="7TM_GPCR_Srsx"/>
    <property type="match status" value="1"/>
</dbReference>
<evidence type="ECO:0000256" key="9">
    <source>
        <dbReference type="RuleBase" id="RU000688"/>
    </source>
</evidence>
<reference evidence="12" key="1">
    <citation type="submission" date="2021-02" db="EMBL/GenBank/DDBJ databases">
        <authorList>
            <person name="Nowell W R."/>
        </authorList>
    </citation>
    <scope>NUCLEOTIDE SEQUENCE</scope>
</reference>
<dbReference type="PROSITE" id="PS50262">
    <property type="entry name" value="G_PROTEIN_RECEP_F1_2"/>
    <property type="match status" value="1"/>
</dbReference>
<keyword evidence="4 10" id="KW-1133">Transmembrane helix</keyword>
<evidence type="ECO:0000256" key="7">
    <source>
        <dbReference type="ARBA" id="ARBA00023170"/>
    </source>
</evidence>
<protein>
    <recommendedName>
        <fullName evidence="11">G-protein coupled receptors family 1 profile domain-containing protein</fullName>
    </recommendedName>
</protein>
<keyword evidence="5 9" id="KW-0297">G-protein coupled receptor</keyword>
<dbReference type="PRINTS" id="PR00237">
    <property type="entry name" value="GPCRRHODOPSN"/>
</dbReference>
<keyword evidence="6 10" id="KW-0472">Membrane</keyword>
<gene>
    <name evidence="12" type="ORF">ZHD862_LOCUS20460</name>
</gene>
<dbReference type="GO" id="GO:0045202">
    <property type="term" value="C:synapse"/>
    <property type="evidence" value="ECO:0007669"/>
    <property type="project" value="TreeGrafter"/>
</dbReference>
<evidence type="ECO:0000256" key="6">
    <source>
        <dbReference type="ARBA" id="ARBA00023136"/>
    </source>
</evidence>
<dbReference type="PANTHER" id="PTHR24247">
    <property type="entry name" value="5-HYDROXYTRYPTAMINE RECEPTOR"/>
    <property type="match status" value="1"/>
</dbReference>
<accession>A0A814T6R7</accession>
<feature type="transmembrane region" description="Helical" evidence="10">
    <location>
        <begin position="449"/>
        <end position="468"/>
    </location>
</feature>
<dbReference type="GO" id="GO:0007197">
    <property type="term" value="P:adenylate cyclase-inhibiting G protein-coupled acetylcholine receptor signaling pathway"/>
    <property type="evidence" value="ECO:0007669"/>
    <property type="project" value="TreeGrafter"/>
</dbReference>
<dbReference type="SUPFAM" id="SSF81321">
    <property type="entry name" value="Family A G protein-coupled receptor-like"/>
    <property type="match status" value="1"/>
</dbReference>
<keyword evidence="3 9" id="KW-0812">Transmembrane</keyword>
<proteinExistence type="inferred from homology"/>